<dbReference type="AlphaFoldDB" id="A0A1I7W5I0"/>
<dbReference type="WBParaSite" id="EN70_983">
    <property type="protein sequence ID" value="EN70_983"/>
    <property type="gene ID" value="EN70_983"/>
</dbReference>
<dbReference type="PANTHER" id="PTHR22907:SF23">
    <property type="entry name" value="ZP DOMAIN-CONTAINING PROTEIN"/>
    <property type="match status" value="1"/>
</dbReference>
<keyword evidence="3" id="KW-1003">Cell membrane</keyword>
<reference evidence="11" key="2">
    <citation type="submission" date="2016-11" db="UniProtKB">
        <authorList>
            <consortium name="WormBaseParasite"/>
        </authorList>
    </citation>
    <scope>IDENTIFICATION</scope>
</reference>
<proteinExistence type="predicted"/>
<feature type="signal peptide" evidence="8">
    <location>
        <begin position="1"/>
        <end position="20"/>
    </location>
</feature>
<evidence type="ECO:0000259" key="9">
    <source>
        <dbReference type="PROSITE" id="PS51034"/>
    </source>
</evidence>
<dbReference type="FunCoup" id="A0A1I7W5I0">
    <property type="interactions" value="39"/>
</dbReference>
<evidence type="ECO:0000256" key="2">
    <source>
        <dbReference type="ARBA" id="ARBA00022460"/>
    </source>
</evidence>
<dbReference type="InterPro" id="IPR001507">
    <property type="entry name" value="ZP_dom"/>
</dbReference>
<evidence type="ECO:0000256" key="3">
    <source>
        <dbReference type="ARBA" id="ARBA00022475"/>
    </source>
</evidence>
<evidence type="ECO:0000256" key="7">
    <source>
        <dbReference type="ARBA" id="ARBA00023136"/>
    </source>
</evidence>
<keyword evidence="6" id="KW-1133">Transmembrane helix</keyword>
<evidence type="ECO:0000313" key="10">
    <source>
        <dbReference type="Proteomes" id="UP000095285"/>
    </source>
</evidence>
<dbReference type="InParanoid" id="A0A1I7W5I0"/>
<evidence type="ECO:0000256" key="1">
    <source>
        <dbReference type="ARBA" id="ARBA00004251"/>
    </source>
</evidence>
<sequence length="537" mass="59977">MLTALFGSLVISIVVTRVPATASVFYNAIQGLKKVATILQNEALPHSRLELLTFASLRSLINQPEVECGQGSIAVRVRTASQNPSYIFAKGHFHKDGCHFKQTNHATFHFEKCNVNRKREVNPRGMAYSFTVIVQLHPLFITKVDRAYNVRCFYMEENKEVDAELQVSDLTTSMLESGHAMPQCSYTLHRDSPNGPVLRYGRVGDIVFHVWDCPSDVYAMLIHSCYILDGQGGEHQVIDENGCSTDDFIIPQLTYSNELTRSFAGASVVNLPDRESIYFSCQVKLCFKKGDYCTNVTPPRCNDQIFATTNSKEDAKHIEDELQSDQLLYTTTGPLATSNTIRIVQTVPPNTLISPSSRKSSELQTLPATSPFTNHFTTVVKLPDEMIANSSYIFKNEIPKRNRFPEYRKQQNDSNIEFSDEIEGSGENGNLLSMSTTNDQSIITTGHITVSNTGTLSKISKIIKAAATTTTTVTTTATSTITTASGIEIVREINSTRGRRTVPENDYNIVDLDVATPQLKILEEDFGKYYFFRNIIY</sequence>
<feature type="domain" description="ZP" evidence="9">
    <location>
        <begin position="67"/>
        <end position="300"/>
    </location>
</feature>
<dbReference type="GO" id="GO:0042302">
    <property type="term" value="F:structural constituent of cuticle"/>
    <property type="evidence" value="ECO:0007669"/>
    <property type="project" value="UniProtKB-KW"/>
</dbReference>
<keyword evidence="2" id="KW-0193">Cuticle</keyword>
<evidence type="ECO:0000256" key="8">
    <source>
        <dbReference type="SAM" id="SignalP"/>
    </source>
</evidence>
<dbReference type="Proteomes" id="UP000095285">
    <property type="component" value="Unassembled WGS sequence"/>
</dbReference>
<dbReference type="Pfam" id="PF25057">
    <property type="entry name" value="CUT_N"/>
    <property type="match status" value="1"/>
</dbReference>
<evidence type="ECO:0000256" key="6">
    <source>
        <dbReference type="ARBA" id="ARBA00022989"/>
    </source>
</evidence>
<keyword evidence="5 8" id="KW-0732">Signal</keyword>
<dbReference type="InterPro" id="IPR057475">
    <property type="entry name" value="CUT_C"/>
</dbReference>
<keyword evidence="4" id="KW-0812">Transmembrane</keyword>
<dbReference type="PANTHER" id="PTHR22907">
    <property type="entry name" value="GH04558P"/>
    <property type="match status" value="1"/>
</dbReference>
<keyword evidence="7" id="KW-0472">Membrane</keyword>
<dbReference type="InterPro" id="IPR056953">
    <property type="entry name" value="CUT_N"/>
</dbReference>
<evidence type="ECO:0000256" key="4">
    <source>
        <dbReference type="ARBA" id="ARBA00022692"/>
    </source>
</evidence>
<dbReference type="Pfam" id="PF25301">
    <property type="entry name" value="CUT_C"/>
    <property type="match status" value="1"/>
</dbReference>
<evidence type="ECO:0000313" key="11">
    <source>
        <dbReference type="WBParaSite" id="EN70_983"/>
    </source>
</evidence>
<protein>
    <submittedName>
        <fullName evidence="11">ZP domain-containing protein</fullName>
    </submittedName>
</protein>
<dbReference type="STRING" id="7209.A0A1I7W5I0"/>
<dbReference type="SMART" id="SM00241">
    <property type="entry name" value="ZP"/>
    <property type="match status" value="1"/>
</dbReference>
<dbReference type="OrthoDB" id="6139674at2759"/>
<accession>A0A1I7W5I0</accession>
<feature type="chain" id="PRO_5009310454" evidence="8">
    <location>
        <begin position="21"/>
        <end position="537"/>
    </location>
</feature>
<dbReference type="PROSITE" id="PS51034">
    <property type="entry name" value="ZP_2"/>
    <property type="match status" value="1"/>
</dbReference>
<evidence type="ECO:0000256" key="5">
    <source>
        <dbReference type="ARBA" id="ARBA00022729"/>
    </source>
</evidence>
<comment type="subcellular location">
    <subcellularLocation>
        <location evidence="1">Cell membrane</location>
        <topology evidence="1">Single-pass type I membrane protein</topology>
    </subcellularLocation>
</comment>
<keyword evidence="10" id="KW-1185">Reference proteome</keyword>
<reference evidence="10" key="1">
    <citation type="submission" date="2012-04" db="EMBL/GenBank/DDBJ databases">
        <title>The Genome Sequence of Loa loa.</title>
        <authorList>
            <consortium name="The Broad Institute Genome Sequencing Platform"/>
            <consortium name="Broad Institute Genome Sequencing Center for Infectious Disease"/>
            <person name="Nutman T.B."/>
            <person name="Fink D.L."/>
            <person name="Russ C."/>
            <person name="Young S."/>
            <person name="Zeng Q."/>
            <person name="Gargeya S."/>
            <person name="Alvarado L."/>
            <person name="Berlin A."/>
            <person name="Chapman S.B."/>
            <person name="Chen Z."/>
            <person name="Freedman E."/>
            <person name="Gellesch M."/>
            <person name="Goldberg J."/>
            <person name="Griggs A."/>
            <person name="Gujja S."/>
            <person name="Heilman E.R."/>
            <person name="Heiman D."/>
            <person name="Howarth C."/>
            <person name="Mehta T."/>
            <person name="Neiman D."/>
            <person name="Pearson M."/>
            <person name="Roberts A."/>
            <person name="Saif S."/>
            <person name="Shea T."/>
            <person name="Shenoy N."/>
            <person name="Sisk P."/>
            <person name="Stolte C."/>
            <person name="Sykes S."/>
            <person name="White J."/>
            <person name="Yandava C."/>
            <person name="Haas B."/>
            <person name="Henn M.R."/>
            <person name="Nusbaum C."/>
            <person name="Birren B."/>
        </authorList>
    </citation>
    <scope>NUCLEOTIDE SEQUENCE [LARGE SCALE GENOMIC DNA]</scope>
</reference>
<dbReference type="eggNOG" id="ENOG502RY51">
    <property type="taxonomic scope" value="Eukaryota"/>
</dbReference>
<dbReference type="InterPro" id="IPR051962">
    <property type="entry name" value="Cuticlin"/>
</dbReference>
<dbReference type="GO" id="GO:0005886">
    <property type="term" value="C:plasma membrane"/>
    <property type="evidence" value="ECO:0007669"/>
    <property type="project" value="UniProtKB-SubCell"/>
</dbReference>
<name>A0A1I7W5I0_LOALO</name>
<gene>
    <name evidence="11" type="primary">LOAG_16832</name>
</gene>
<organism evidence="10 11">
    <name type="scientific">Loa loa</name>
    <name type="common">Eye worm</name>
    <name type="synonym">Filaria loa</name>
    <dbReference type="NCBI Taxonomy" id="7209"/>
    <lineage>
        <taxon>Eukaryota</taxon>
        <taxon>Metazoa</taxon>
        <taxon>Ecdysozoa</taxon>
        <taxon>Nematoda</taxon>
        <taxon>Chromadorea</taxon>
        <taxon>Rhabditida</taxon>
        <taxon>Spirurina</taxon>
        <taxon>Spiruromorpha</taxon>
        <taxon>Filarioidea</taxon>
        <taxon>Onchocercidae</taxon>
        <taxon>Loa</taxon>
    </lineage>
</organism>